<proteinExistence type="predicted"/>
<dbReference type="PANTHER" id="PTHR10569">
    <property type="entry name" value="GLYCOGEN DEBRANCHING ENZYME"/>
    <property type="match status" value="1"/>
</dbReference>
<dbReference type="RefSeq" id="WP_095986430.1">
    <property type="nucleotide sequence ID" value="NZ_CP022098.1"/>
</dbReference>
<accession>A0A250J3Z1</accession>
<dbReference type="InterPro" id="IPR012341">
    <property type="entry name" value="6hp_glycosidase-like_sf"/>
</dbReference>
<dbReference type="InterPro" id="IPR008928">
    <property type="entry name" value="6-hairpin_glycosidase_sf"/>
</dbReference>
<evidence type="ECO:0000259" key="1">
    <source>
        <dbReference type="Pfam" id="PF06202"/>
    </source>
</evidence>
<dbReference type="GO" id="GO:0004134">
    <property type="term" value="F:4-alpha-glucanotransferase activity"/>
    <property type="evidence" value="ECO:0007669"/>
    <property type="project" value="InterPro"/>
</dbReference>
<dbReference type="KEGG" id="cfus:CYFUS_003661"/>
<dbReference type="Pfam" id="PF06202">
    <property type="entry name" value="GDE_C"/>
    <property type="match status" value="1"/>
</dbReference>
<dbReference type="GO" id="GO:0004135">
    <property type="term" value="F:amylo-alpha-1,6-glucosidase activity"/>
    <property type="evidence" value="ECO:0007669"/>
    <property type="project" value="InterPro"/>
</dbReference>
<feature type="domain" description="Glycogen debranching enzyme C-terminal" evidence="1">
    <location>
        <begin position="306"/>
        <end position="670"/>
    </location>
</feature>
<dbReference type="EMBL" id="CP022098">
    <property type="protein sequence ID" value="ATB38228.1"/>
    <property type="molecule type" value="Genomic_DNA"/>
</dbReference>
<dbReference type="SUPFAM" id="SSF48208">
    <property type="entry name" value="Six-hairpin glycosidases"/>
    <property type="match status" value="1"/>
</dbReference>
<evidence type="ECO:0000259" key="2">
    <source>
        <dbReference type="Pfam" id="PF12439"/>
    </source>
</evidence>
<dbReference type="Proteomes" id="UP000217257">
    <property type="component" value="Chromosome"/>
</dbReference>
<dbReference type="NCBIfam" id="TIGR01561">
    <property type="entry name" value="gde_arch"/>
    <property type="match status" value="1"/>
</dbReference>
<dbReference type="InterPro" id="IPR032790">
    <property type="entry name" value="GDE_C"/>
</dbReference>
<dbReference type="Pfam" id="PF12439">
    <property type="entry name" value="GDE_N"/>
    <property type="match status" value="1"/>
</dbReference>
<name>A0A250J3Z1_9BACT</name>
<dbReference type="Gene3D" id="1.50.10.10">
    <property type="match status" value="1"/>
</dbReference>
<dbReference type="FunFam" id="1.50.10.10:FF:000073">
    <property type="entry name" value="Glycogen debranching enzyme, hypothetical (TreX-like)"/>
    <property type="match status" value="1"/>
</dbReference>
<organism evidence="3 4">
    <name type="scientific">Cystobacter fuscus</name>
    <dbReference type="NCBI Taxonomy" id="43"/>
    <lineage>
        <taxon>Bacteria</taxon>
        <taxon>Pseudomonadati</taxon>
        <taxon>Myxococcota</taxon>
        <taxon>Myxococcia</taxon>
        <taxon>Myxococcales</taxon>
        <taxon>Cystobacterineae</taxon>
        <taxon>Archangiaceae</taxon>
        <taxon>Cystobacter</taxon>
    </lineage>
</organism>
<dbReference type="GO" id="GO:0005980">
    <property type="term" value="P:glycogen catabolic process"/>
    <property type="evidence" value="ECO:0007669"/>
    <property type="project" value="InterPro"/>
</dbReference>
<protein>
    <submittedName>
        <fullName evidence="3">Glycogen debranching protein</fullName>
    </submittedName>
</protein>
<dbReference type="InterPro" id="IPR006451">
    <property type="entry name" value="Glycogen_debranch_arc"/>
</dbReference>
<evidence type="ECO:0000313" key="4">
    <source>
        <dbReference type="Proteomes" id="UP000217257"/>
    </source>
</evidence>
<dbReference type="PANTHER" id="PTHR10569:SF2">
    <property type="entry name" value="GLYCOGEN DEBRANCHING ENZYME"/>
    <property type="match status" value="1"/>
</dbReference>
<dbReference type="InterPro" id="IPR024742">
    <property type="entry name" value="Glycogen_debranch_N"/>
</dbReference>
<evidence type="ECO:0000313" key="3">
    <source>
        <dbReference type="EMBL" id="ATB38228.1"/>
    </source>
</evidence>
<sequence>MTAAIESPTLPRLSFSWPEGAELADVLPREWLVTNGRGGYASGTLPGCNTRRYHGLFIPGLEKKGRTVMLARLNEEAVVGGQKYRLDVEECANGTQVGGGARLLRGFHLEGLVPHWLYQVGEARIQRTLSLVHGENTLVVVWEHLSGPEVGLRLRPFPALRMHDDKLHSALLDPSVLLLGSRVEFRASEGAPPMRMRLYSSAPAPFVGLRETSAQQIYRVERARGYDHVETLVSPGYFDCTLRPGEFLAMCVTTEAPEVLERNPQETLSLEYERERRLLVKVPPAARTGVSARLVLAADQFIIAPTRSTDEAWARAVGQDVRSVIAGYHWFTDWGRDTMISLEGLTLSTGRHATAAAILRTFHHHVRDGLLPNLFPEGESEGLYHTADATMWFFHAVDRYLQHTNDEQLLRDFYPTLANIIAHHQKGTRHNIRVDPKDGLLSQGDEGYQLTWMDAKVDGWVVTPRRGKAVEINALWFNALRLMVEWSERLGEDARPFAAAAEQAHASFNRRFWNPATGCLFDVVDGEGGKEDPAVRPNQVFAISLKNPVLRRDKWEPVMAKVREQLLTPVGLRSLAPGHPDYKPNYDGDLRARDAAYHQGTVWGWLIGHYVDATLKLSEDKRDARAVLEGMKQHLEHAGLGQISEIFDATEPFRPRGCIAQAWSVAETLRVFLKTDMP</sequence>
<dbReference type="InterPro" id="IPR010401">
    <property type="entry name" value="AGL/Gdb1"/>
</dbReference>
<reference evidence="3 4" key="1">
    <citation type="submission" date="2017-06" db="EMBL/GenBank/DDBJ databases">
        <title>Sequencing and comparative analysis of myxobacterial genomes.</title>
        <authorList>
            <person name="Rupp O."/>
            <person name="Goesmann A."/>
            <person name="Sogaard-Andersen L."/>
        </authorList>
    </citation>
    <scope>NUCLEOTIDE SEQUENCE [LARGE SCALE GENOMIC DNA]</scope>
    <source>
        <strain evidence="3 4">DSM 52655</strain>
    </source>
</reference>
<dbReference type="AlphaFoldDB" id="A0A250J3Z1"/>
<feature type="domain" description="Glycogen debranching enzyme bacterial and archaeal type N-terminal" evidence="2">
    <location>
        <begin position="29"/>
        <end position="246"/>
    </location>
</feature>
<gene>
    <name evidence="3" type="ORF">CYFUS_003661</name>
</gene>